<name>A0A6P6XXR8_DERPT</name>
<dbReference type="OMA" id="MRVYQDQ"/>
<dbReference type="OrthoDB" id="2275718at2759"/>
<comment type="similarity">
    <text evidence="1">Belongs to the ataxin-2 family.</text>
</comment>
<dbReference type="PANTHER" id="PTHR12854">
    <property type="entry name" value="ATAXIN 2-RELATED"/>
    <property type="match status" value="1"/>
</dbReference>
<gene>
    <name evidence="3" type="primary">LOC113792047</name>
</gene>
<dbReference type="InterPro" id="IPR045117">
    <property type="entry name" value="ATXN2-like"/>
</dbReference>
<protein>
    <submittedName>
        <fullName evidence="3">Ataxin-2 homolog</fullName>
    </submittedName>
</protein>
<dbReference type="SMART" id="SM01272">
    <property type="entry name" value="LsmAD"/>
    <property type="match status" value="1"/>
</dbReference>
<dbReference type="GO" id="GO:0034063">
    <property type="term" value="P:stress granule assembly"/>
    <property type="evidence" value="ECO:0007669"/>
    <property type="project" value="TreeGrafter"/>
</dbReference>
<dbReference type="InterPro" id="IPR025852">
    <property type="entry name" value="SM_dom_ATX"/>
</dbReference>
<organism evidence="2 3">
    <name type="scientific">Dermatophagoides pteronyssinus</name>
    <name type="common">European house dust mite</name>
    <dbReference type="NCBI Taxonomy" id="6956"/>
    <lineage>
        <taxon>Eukaryota</taxon>
        <taxon>Metazoa</taxon>
        <taxon>Ecdysozoa</taxon>
        <taxon>Arthropoda</taxon>
        <taxon>Chelicerata</taxon>
        <taxon>Arachnida</taxon>
        <taxon>Acari</taxon>
        <taxon>Acariformes</taxon>
        <taxon>Sarcoptiformes</taxon>
        <taxon>Astigmata</taxon>
        <taxon>Psoroptidia</taxon>
        <taxon>Analgoidea</taxon>
        <taxon>Pyroglyphidae</taxon>
        <taxon>Dermatophagoidinae</taxon>
        <taxon>Dermatophagoides</taxon>
    </lineage>
</organism>
<proteinExistence type="inferred from homology"/>
<dbReference type="RefSeq" id="XP_027197716.1">
    <property type="nucleotide sequence ID" value="XM_027341915.1"/>
</dbReference>
<dbReference type="GO" id="GO:0003729">
    <property type="term" value="F:mRNA binding"/>
    <property type="evidence" value="ECO:0007669"/>
    <property type="project" value="TreeGrafter"/>
</dbReference>
<dbReference type="InParanoid" id="A0A6P6XXR8"/>
<dbReference type="Proteomes" id="UP000515146">
    <property type="component" value="Unplaced"/>
</dbReference>
<dbReference type="Pfam" id="PF06741">
    <property type="entry name" value="LsmAD"/>
    <property type="match status" value="1"/>
</dbReference>
<accession>A0A6P6XXR8</accession>
<keyword evidence="2" id="KW-1185">Reference proteome</keyword>
<dbReference type="PANTHER" id="PTHR12854:SF7">
    <property type="entry name" value="ATAXIN-2 HOMOLOG"/>
    <property type="match status" value="1"/>
</dbReference>
<dbReference type="InterPro" id="IPR009604">
    <property type="entry name" value="LsmAD_domain"/>
</dbReference>
<dbReference type="GO" id="GO:0010494">
    <property type="term" value="C:cytoplasmic stress granule"/>
    <property type="evidence" value="ECO:0007669"/>
    <property type="project" value="TreeGrafter"/>
</dbReference>
<evidence type="ECO:0000256" key="1">
    <source>
        <dbReference type="ARBA" id="ARBA00007503"/>
    </source>
</evidence>
<reference evidence="3" key="1">
    <citation type="submission" date="2025-08" db="UniProtKB">
        <authorList>
            <consortium name="RefSeq"/>
        </authorList>
    </citation>
    <scope>IDENTIFICATION</scope>
    <source>
        <strain evidence="3">Airmid</strain>
    </source>
</reference>
<evidence type="ECO:0000313" key="3">
    <source>
        <dbReference type="RefSeq" id="XP_027197716.1"/>
    </source>
</evidence>
<evidence type="ECO:0000313" key="2">
    <source>
        <dbReference type="Proteomes" id="UP000515146"/>
    </source>
</evidence>
<sequence>MNQNGQTTAKRNKNRSSGISSNNPSSMSSNVQRTMNRSMRTNYPNMRGSDMSLSSSSSSSLHRNIHPSKSSQSMMVSQAGGSNNHSHNNMANTAPVSTEVPCNSGVYKNKRFVHSMTSLIGCLIEVKLNSGKRYEGILKTFSPDFQLALCSAALIDNIEEEKRCQPTANNNNNIGNLLAALECEESVVETLVISPKNLVTFKALNVDLDFATKKAVMTDSEIAKHDGSTKQHRELVPWDGGDDSIDGHDSLGLDSSLDDHSGLSLGGGGVSNGWKTEDMFKLNESKYNIETTYQDDMSEYTIKLEHRNDEEYRQREAQAAKIAREIEQDSTRVARYSKEDELDEESRYSAVIRSDPDITESGSNMASPSNNYNNNNHHHHYRNDMNHHPSRDQPDRNRDNNLRNSNSGDNLGGFRTQTSRQSRNRMNTNRNSSGGSGGVDRSGGGQSIGPNEANWRDANSRVSADHRYHQQQSQQPYRSAQNPNKPNSGYVDRKYNAINSQQQSSSQQQQPQQTYQSSAASQANNNIKSSYSSVSARNISNDIMATTNEMETIKTFARSSGQPPSSNDPDNVGYQRKTSSGNNSNSLPQRESFKQQRTPYNRVVEQQQPQPHHHQSHQHHSSQQSHSESKMPSNNKSLESSDMSSTKSSLPTSPSSGPSSNISTPTAESSLMKSQSVATNFASKAAEIHQSKSNDQNYQSQARITSPKQGLDIVNNNNNRKLPDSLPAGENGRPTMVDAVKKGANMNQQQQPQQPSKSLIISSKDSVDSNESKKLPSDLTVTQTSPLSSTILNNPATTSNSITTASVSFTSTGNTATTTVTTSSSSTITVQQQQQQPQQSTTASSTPSSVDAHEIVVTSKLNPNAKIFTPRAVQMPTATPPQQQNPQQVVAPIPPHNYPSPHAPYQSVVAGHMPATTPPSIPSTPSLAGPAGTGQFIPYTHPHPGGGGPPGQHLTGHAAHHQQQSIRYPIQFQYNPMMPHQMVPQYIAIQHFATSMPAGAVTATAPPTVASQQSSGGPSNQQPPPGSSHHMISANAAQSMATQAGANSLVQNNGHGPQQQQGPQQQSQNVNQTQPRGHYRGGGKNGPGGNMNSNQQPQQQQLIRHQHHEAFVSQQQAQVANVTGQPIMTGATQPQHLPVVFPGQVHHHHHAPNQIHHSQQAGQNAAMAAQLAASAQPGHHNQALTHFMYPAGFPPRPLLATHQSHHHHPNALGMTIQPGLYAPPDSHMPTVYMQTEMPHQIVTAQSMAPPPNAMVPPPNNIPQTIVPTTGGTMPAPTGAAATSTQSSVPQGSVPTSQQSQQQPTYG</sequence>
<dbReference type="Pfam" id="PF14438">
    <property type="entry name" value="SM-ATX"/>
    <property type="match status" value="1"/>
</dbReference>
<dbReference type="KEGG" id="dpte:113792047"/>